<reference evidence="3 4" key="1">
    <citation type="submission" date="2024-09" db="EMBL/GenBank/DDBJ databases">
        <authorList>
            <person name="Sun Q."/>
            <person name="Mori K."/>
        </authorList>
    </citation>
    <scope>NUCLEOTIDE SEQUENCE [LARGE SCALE GENOMIC DNA]</scope>
    <source>
        <strain evidence="3 4">CCM 3426</strain>
    </source>
</reference>
<feature type="transmembrane region" description="Helical" evidence="2">
    <location>
        <begin position="24"/>
        <end position="43"/>
    </location>
</feature>
<feature type="transmembrane region" description="Helical" evidence="2">
    <location>
        <begin position="132"/>
        <end position="150"/>
    </location>
</feature>
<gene>
    <name evidence="3" type="ORF">ACFFV7_50855</name>
</gene>
<dbReference type="Proteomes" id="UP001589647">
    <property type="component" value="Unassembled WGS sequence"/>
</dbReference>
<evidence type="ECO:0000313" key="3">
    <source>
        <dbReference type="EMBL" id="MFB9209561.1"/>
    </source>
</evidence>
<feature type="transmembrane region" description="Helical" evidence="2">
    <location>
        <begin position="98"/>
        <end position="120"/>
    </location>
</feature>
<proteinExistence type="predicted"/>
<evidence type="ECO:0000313" key="4">
    <source>
        <dbReference type="Proteomes" id="UP001589647"/>
    </source>
</evidence>
<feature type="transmembrane region" description="Helical" evidence="2">
    <location>
        <begin position="63"/>
        <end position="86"/>
    </location>
</feature>
<name>A0ABV5IYL6_9ACTN</name>
<sequence>MHDPTITPTAAPALQAKPPARWPLILLALPAGVATWSGWVGLGERTGFGVVKPLPGLLDTFEINTAITLPIGVETYAAYALGAWLNRSPRISASTRRFAKWSAIGSLLLGMLGQVAYHLLEQAGIQHAPWQVTTVVSALPVLVLGMGAGLSHMIARDLHAPDEVHAPEPVPEPAAEPEPDPAAEQAVAELIAWTHRVGDGLPPIPAGVEVRAPEGAPEMDPLCTSAGQHYRVMLAAGKVPSVRQLKKELRIGQDKAKQVHAHLTALADTRTLPLEVAS</sequence>
<keyword evidence="2" id="KW-0812">Transmembrane</keyword>
<evidence type="ECO:0008006" key="5">
    <source>
        <dbReference type="Google" id="ProtNLM"/>
    </source>
</evidence>
<dbReference type="RefSeq" id="WP_229824068.1">
    <property type="nucleotide sequence ID" value="NZ_BMRC01000006.1"/>
</dbReference>
<evidence type="ECO:0000256" key="2">
    <source>
        <dbReference type="SAM" id="Phobius"/>
    </source>
</evidence>
<evidence type="ECO:0000256" key="1">
    <source>
        <dbReference type="SAM" id="MobiDB-lite"/>
    </source>
</evidence>
<protein>
    <recommendedName>
        <fullName evidence="5">DUF2637 domain-containing protein</fullName>
    </recommendedName>
</protein>
<comment type="caution">
    <text evidence="3">The sequence shown here is derived from an EMBL/GenBank/DDBJ whole genome shotgun (WGS) entry which is preliminary data.</text>
</comment>
<keyword evidence="2" id="KW-0472">Membrane</keyword>
<feature type="region of interest" description="Disordered" evidence="1">
    <location>
        <begin position="163"/>
        <end position="183"/>
    </location>
</feature>
<organism evidence="3 4">
    <name type="scientific">Nonomuraea spiralis</name>
    <dbReference type="NCBI Taxonomy" id="46182"/>
    <lineage>
        <taxon>Bacteria</taxon>
        <taxon>Bacillati</taxon>
        <taxon>Actinomycetota</taxon>
        <taxon>Actinomycetes</taxon>
        <taxon>Streptosporangiales</taxon>
        <taxon>Streptosporangiaceae</taxon>
        <taxon>Nonomuraea</taxon>
    </lineage>
</organism>
<dbReference type="EMBL" id="JBHMEI010000104">
    <property type="protein sequence ID" value="MFB9209561.1"/>
    <property type="molecule type" value="Genomic_DNA"/>
</dbReference>
<accession>A0ABV5IYL6</accession>
<keyword evidence="2" id="KW-1133">Transmembrane helix</keyword>
<keyword evidence="4" id="KW-1185">Reference proteome</keyword>